<evidence type="ECO:0000313" key="8">
    <source>
        <dbReference type="EnsemblPlants" id="Zm00001eb401310_P001"/>
    </source>
</evidence>
<dbReference type="Proteomes" id="UP000251960">
    <property type="component" value="Chromosome 9"/>
</dbReference>
<feature type="repeat" description="Pumilio" evidence="4">
    <location>
        <begin position="539"/>
        <end position="577"/>
    </location>
</feature>
<dbReference type="OrthoDB" id="668540at2759"/>
<keyword evidence="10" id="KW-1267">Proteomics identification</keyword>
<dbReference type="Proteomes" id="UP000007305">
    <property type="component" value="Chromosome 9"/>
</dbReference>
<gene>
    <name evidence="7" type="primary">APUM7_3</name>
    <name evidence="8" type="synonym">LOC103639487</name>
    <name evidence="7" type="ORF">Zm00014a_017955</name>
</gene>
<dbReference type="InterPro" id="IPR016024">
    <property type="entry name" value="ARM-type_fold"/>
</dbReference>
<keyword evidence="9" id="KW-1185">Reference proteome</keyword>
<evidence type="ECO:0000256" key="1">
    <source>
        <dbReference type="ARBA" id="ARBA00022737"/>
    </source>
</evidence>
<evidence type="ECO:0000256" key="3">
    <source>
        <dbReference type="ARBA" id="ARBA00058490"/>
    </source>
</evidence>
<keyword evidence="1" id="KW-0677">Repeat</keyword>
<comment type="function">
    <text evidence="3">Sequence-specific RNA-binding protein that regulates translation and mRNA stability by binding the 3'-UTR of target mRNAs.</text>
</comment>
<dbReference type="PROSITE" id="PS50303">
    <property type="entry name" value="PUM_HD"/>
    <property type="match status" value="1"/>
</dbReference>
<dbReference type="SMART" id="SM00025">
    <property type="entry name" value="Pumilio"/>
    <property type="match status" value="7"/>
</dbReference>
<feature type="domain" description="PUM-HD" evidence="6">
    <location>
        <begin position="328"/>
        <end position="676"/>
    </location>
</feature>
<reference evidence="8" key="4">
    <citation type="submission" date="2021-05" db="UniProtKB">
        <authorList>
            <consortium name="EnsemblPlants"/>
        </authorList>
    </citation>
    <scope>IDENTIFICATION</scope>
    <source>
        <strain evidence="8">cv. B73</strain>
    </source>
</reference>
<evidence type="ECO:0000256" key="5">
    <source>
        <dbReference type="SAM" id="MobiDB-lite"/>
    </source>
</evidence>
<evidence type="ECO:0000313" key="9">
    <source>
        <dbReference type="Proteomes" id="UP000007305"/>
    </source>
</evidence>
<dbReference type="PANTHER" id="PTHR12537">
    <property type="entry name" value="RNA BINDING PROTEIN PUMILIO-RELATED"/>
    <property type="match status" value="1"/>
</dbReference>
<feature type="repeat" description="Pumilio" evidence="4">
    <location>
        <begin position="611"/>
        <end position="650"/>
    </location>
</feature>
<proteinExistence type="evidence at protein level"/>
<reference evidence="8" key="3">
    <citation type="submission" date="2019-07" db="EMBL/GenBank/DDBJ databases">
        <authorList>
            <person name="Seetharam A."/>
            <person name="Woodhouse M."/>
            <person name="Cannon E."/>
        </authorList>
    </citation>
    <scope>NUCLEOTIDE SEQUENCE [LARGE SCALE GENOMIC DNA]</scope>
    <source>
        <strain evidence="8">cv. B73</strain>
    </source>
</reference>
<dbReference type="GO" id="GO:0003729">
    <property type="term" value="F:mRNA binding"/>
    <property type="evidence" value="ECO:0000318"/>
    <property type="project" value="GO_Central"/>
</dbReference>
<dbReference type="PANTHER" id="PTHR12537:SF163">
    <property type="entry name" value="OS03G0191700 PROTEIN"/>
    <property type="match status" value="1"/>
</dbReference>
<keyword evidence="2" id="KW-0810">Translation regulation</keyword>
<evidence type="ECO:0000313" key="7">
    <source>
        <dbReference type="EMBL" id="PWZ07839.1"/>
    </source>
</evidence>
<dbReference type="InterPro" id="IPR033133">
    <property type="entry name" value="PUM-HD"/>
</dbReference>
<feature type="region of interest" description="Disordered" evidence="5">
    <location>
        <begin position="99"/>
        <end position="147"/>
    </location>
</feature>
<feature type="repeat" description="Pumilio" evidence="4">
    <location>
        <begin position="430"/>
        <end position="467"/>
    </location>
</feature>
<reference evidence="7" key="2">
    <citation type="journal article" date="2018" name="Nat. Genet.">
        <title>Extensive intraspecific gene order and gene structural variations between Mo17 and other maize genomes.</title>
        <authorList>
            <person name="Sun S."/>
            <person name="Zhou Y."/>
            <person name="Chen J."/>
            <person name="Shi J."/>
            <person name="Zhao H."/>
            <person name="Zhao H."/>
            <person name="Song W."/>
            <person name="Zhang M."/>
            <person name="Cui Y."/>
            <person name="Dong X."/>
            <person name="Liu H."/>
            <person name="Ma X."/>
            <person name="Jiao Y."/>
            <person name="Wang B."/>
            <person name="Wei X."/>
            <person name="Stein J.C."/>
            <person name="Glaubitz J.C."/>
            <person name="Lu F."/>
            <person name="Yu G."/>
            <person name="Liang C."/>
            <person name="Fengler K."/>
            <person name="Li B."/>
            <person name="Rafalski A."/>
            <person name="Schnable P.S."/>
            <person name="Ware D.H."/>
            <person name="Buckler E.S."/>
            <person name="Lai J."/>
        </authorList>
    </citation>
    <scope>NUCLEOTIDE SEQUENCE [LARGE SCALE GENOMIC DNA]</scope>
    <source>
        <tissue evidence="7">Seedling</tissue>
    </source>
</reference>
<name>A0A3L6DH78_MAIZE</name>
<dbReference type="EnsemblPlants" id="Zm00001eb401310_T001">
    <property type="protein sequence ID" value="Zm00001eb401310_P001"/>
    <property type="gene ID" value="Zm00001eb401310"/>
</dbReference>
<dbReference type="EMBL" id="NCVQ01000010">
    <property type="protein sequence ID" value="PWZ07839.1"/>
    <property type="molecule type" value="Genomic_DNA"/>
</dbReference>
<dbReference type="CDD" id="cd07920">
    <property type="entry name" value="Pumilio"/>
    <property type="match status" value="1"/>
</dbReference>
<evidence type="ECO:0000256" key="2">
    <source>
        <dbReference type="ARBA" id="ARBA00022845"/>
    </source>
</evidence>
<dbReference type="InterPro" id="IPR011989">
    <property type="entry name" value="ARM-like"/>
</dbReference>
<evidence type="ECO:0000256" key="4">
    <source>
        <dbReference type="PROSITE-ProRule" id="PRU00317"/>
    </source>
</evidence>
<dbReference type="GO" id="GO:0010608">
    <property type="term" value="P:post-transcriptional regulation of gene expression"/>
    <property type="evidence" value="ECO:0000318"/>
    <property type="project" value="GO_Central"/>
</dbReference>
<evidence type="ECO:0000259" key="6">
    <source>
        <dbReference type="PROSITE" id="PS50303"/>
    </source>
</evidence>
<dbReference type="FunFam" id="1.25.10.10:FF:000237">
    <property type="entry name" value="Pumilio homolog 9"/>
    <property type="match status" value="1"/>
</dbReference>
<feature type="repeat" description="Pumilio" evidence="4">
    <location>
        <begin position="468"/>
        <end position="503"/>
    </location>
</feature>
<feature type="repeat" description="Pumilio" evidence="4">
    <location>
        <begin position="391"/>
        <end position="426"/>
    </location>
</feature>
<dbReference type="Gene3D" id="1.25.10.10">
    <property type="entry name" value="Leucine-rich Repeat Variant"/>
    <property type="match status" value="1"/>
</dbReference>
<accession>A0A3L6DH78</accession>
<reference evidence="9" key="1">
    <citation type="journal article" date="2009" name="Science">
        <title>The B73 maize genome: complexity, diversity, and dynamics.</title>
        <authorList>
            <person name="Schnable P.S."/>
            <person name="Ware D."/>
            <person name="Fulton R.S."/>
            <person name="Stein J.C."/>
            <person name="Wei F."/>
            <person name="Pasternak S."/>
            <person name="Liang C."/>
            <person name="Zhang J."/>
            <person name="Fulton L."/>
            <person name="Graves T.A."/>
            <person name="Minx P."/>
            <person name="Reily A.D."/>
            <person name="Courtney L."/>
            <person name="Kruchowski S.S."/>
            <person name="Tomlinson C."/>
            <person name="Strong C."/>
            <person name="Delehaunty K."/>
            <person name="Fronick C."/>
            <person name="Courtney B."/>
            <person name="Rock S.M."/>
            <person name="Belter E."/>
            <person name="Du F."/>
            <person name="Kim K."/>
            <person name="Abbott R.M."/>
            <person name="Cotton M."/>
            <person name="Levy A."/>
            <person name="Marchetto P."/>
            <person name="Ochoa K."/>
            <person name="Jackson S.M."/>
            <person name="Gillam B."/>
            <person name="Chen W."/>
            <person name="Yan L."/>
            <person name="Higginbotham J."/>
            <person name="Cardenas M."/>
            <person name="Waligorski J."/>
            <person name="Applebaum E."/>
            <person name="Phelps L."/>
            <person name="Falcone J."/>
            <person name="Kanchi K."/>
            <person name="Thane T."/>
            <person name="Scimone A."/>
            <person name="Thane N."/>
            <person name="Henke J."/>
            <person name="Wang T."/>
            <person name="Ruppert J."/>
            <person name="Shah N."/>
            <person name="Rotter K."/>
            <person name="Hodges J."/>
            <person name="Ingenthron E."/>
            <person name="Cordes M."/>
            <person name="Kohlberg S."/>
            <person name="Sgro J."/>
            <person name="Delgado B."/>
            <person name="Mead K."/>
            <person name="Chinwalla A."/>
            <person name="Leonard S."/>
            <person name="Crouse K."/>
            <person name="Collura K."/>
            <person name="Kudrna D."/>
            <person name="Currie J."/>
            <person name="He R."/>
            <person name="Angelova A."/>
            <person name="Rajasekar S."/>
            <person name="Mueller T."/>
            <person name="Lomeli R."/>
            <person name="Scara G."/>
            <person name="Ko A."/>
            <person name="Delaney K."/>
            <person name="Wissotski M."/>
            <person name="Lopez G."/>
            <person name="Campos D."/>
            <person name="Braidotti M."/>
            <person name="Ashley E."/>
            <person name="Golser W."/>
            <person name="Kim H."/>
            <person name="Lee S."/>
            <person name="Lin J."/>
            <person name="Dujmic Z."/>
            <person name="Kim W."/>
            <person name="Talag J."/>
            <person name="Zuccolo A."/>
            <person name="Fan C."/>
            <person name="Sebastian A."/>
            <person name="Kramer M."/>
            <person name="Spiegel L."/>
            <person name="Nascimento L."/>
            <person name="Zutavern T."/>
            <person name="Miller B."/>
            <person name="Ambroise C."/>
            <person name="Muller S."/>
            <person name="Spooner W."/>
            <person name="Narechania A."/>
            <person name="Ren L."/>
            <person name="Wei S."/>
            <person name="Kumari S."/>
            <person name="Faga B."/>
            <person name="Levy M.J."/>
            <person name="McMahan L."/>
            <person name="Van Buren P."/>
            <person name="Vaughn M.W."/>
            <person name="Ying K."/>
            <person name="Yeh C.-T."/>
            <person name="Emrich S.J."/>
            <person name="Jia Y."/>
            <person name="Kalyanaraman A."/>
            <person name="Hsia A.-P."/>
            <person name="Barbazuk W.B."/>
            <person name="Baucom R.S."/>
            <person name="Brutnell T.P."/>
            <person name="Carpita N.C."/>
            <person name="Chaparro C."/>
            <person name="Chia J.-M."/>
            <person name="Deragon J.-M."/>
            <person name="Estill J.C."/>
            <person name="Fu Y."/>
            <person name="Jeddeloh J.A."/>
            <person name="Han Y."/>
            <person name="Lee H."/>
            <person name="Li P."/>
            <person name="Lisch D.R."/>
            <person name="Liu S."/>
            <person name="Liu Z."/>
            <person name="Nagel D.H."/>
            <person name="McCann M.C."/>
            <person name="SanMiguel P."/>
            <person name="Myers A.M."/>
            <person name="Nettleton D."/>
            <person name="Nguyen J."/>
            <person name="Penning B.W."/>
            <person name="Ponnala L."/>
            <person name="Schneider K.L."/>
            <person name="Schwartz D.C."/>
            <person name="Sharma A."/>
            <person name="Soderlund C."/>
            <person name="Springer N.M."/>
            <person name="Sun Q."/>
            <person name="Wang H."/>
            <person name="Waterman M."/>
            <person name="Westerman R."/>
            <person name="Wolfgruber T.K."/>
            <person name="Yang L."/>
            <person name="Yu Y."/>
            <person name="Zhang L."/>
            <person name="Zhou S."/>
            <person name="Zhu Q."/>
            <person name="Bennetzen J.L."/>
            <person name="Dawe R.K."/>
            <person name="Jiang J."/>
            <person name="Jiang N."/>
            <person name="Presting G.G."/>
            <person name="Wessler S.R."/>
            <person name="Aluru S."/>
            <person name="Martienssen R.A."/>
            <person name="Clifton S.W."/>
            <person name="McCombie W.R."/>
            <person name="Wing R.A."/>
            <person name="Wilson R.K."/>
        </authorList>
    </citation>
    <scope>NUCLEOTIDE SEQUENCE [LARGE SCALE GENOMIC DNA]</scope>
    <source>
        <strain evidence="9">cv. B73</strain>
    </source>
</reference>
<dbReference type="ExpressionAtlas" id="A0A3L6DH78">
    <property type="expression patterns" value="baseline and differential"/>
</dbReference>
<sequence>MRASDSAAAAAAAEAEWTEEIDFLLGVGEIPHVTSPQGRQRGVGVIGDGNGVHRASGSDGYTSPLRLGCRRVHCPPGADGYDAQHAKYPYYMVLNRRDNAAPPHGGGDAGGMGFPTQSSVTGPLVGSAVPSPSPPPPSPLPLGADDPDQQLIANQLRCLRIGDAQGALLHQGRAPIMSTARTDVPAGHDAYHGYTFAASGSSFPRDRVFLDQAKAVGHVAARPHHRFVSDAGLDDFGGFPGALDTSIGSFMYNRAGHATGIGCGQGLVQSDFPESSYLLPSQACVEFPSSSRFALKRHHACGGVPMADNGFGRGRNPCENSLMFDKKNMNSLEREKERRFQRVSSRTLRFNNLVPVKGGSIYHMAKDQNWCRYLQDKLLEGKHHVDVIFEGIINHIADLMISSFGNYLAQEIVEVCDEGQMLRIILVLTQYPLKQLIAVSLNTHGTRVVQKLIEKVSSREQIMLIISALQPSFMLLVNDHNGHHVIQRCLVNFGVEDNKFIFEGAAANCLNMAVHCHGCFVLQSCIKARGRYLANLIMEICLHGFELAQDPFGNYVVQCVLEQEIPSANAHLASLFEGKYVYLSKQQGSSNVVEKCLMFFPDDAKAVIIQELLMLSGSDFEQLLQDRFANYVFRTALDHTRGRLYDVLVEAILPYENAIRNSPYCNKRIIMHLTRR</sequence>
<evidence type="ECO:0007829" key="10">
    <source>
        <dbReference type="PeptideAtlas" id="A0A3L6DH78"/>
    </source>
</evidence>
<dbReference type="GO" id="GO:0006417">
    <property type="term" value="P:regulation of translation"/>
    <property type="evidence" value="ECO:0007669"/>
    <property type="project" value="UniProtKB-KW"/>
</dbReference>
<protein>
    <submittedName>
        <fullName evidence="7">Putative pumilio 7, chloroplastic</fullName>
    </submittedName>
</protein>
<dbReference type="SMR" id="A0A3L6DH78"/>
<dbReference type="PROSITE" id="PS50302">
    <property type="entry name" value="PUM"/>
    <property type="match status" value="5"/>
</dbReference>
<dbReference type="Pfam" id="PF00806">
    <property type="entry name" value="PUF"/>
    <property type="match status" value="6"/>
</dbReference>
<dbReference type="InterPro" id="IPR033712">
    <property type="entry name" value="Pumilio_RNA-bd"/>
</dbReference>
<dbReference type="Gramene" id="Zm00001eb401310_T001">
    <property type="protein sequence ID" value="Zm00001eb401310_P001"/>
    <property type="gene ID" value="Zm00001eb401310"/>
</dbReference>
<dbReference type="SUPFAM" id="SSF48371">
    <property type="entry name" value="ARM repeat"/>
    <property type="match status" value="1"/>
</dbReference>
<dbReference type="AlphaFoldDB" id="A0A3L6DH78"/>
<organism evidence="7">
    <name type="scientific">Zea mays</name>
    <name type="common">Maize</name>
    <dbReference type="NCBI Taxonomy" id="4577"/>
    <lineage>
        <taxon>Eukaryota</taxon>
        <taxon>Viridiplantae</taxon>
        <taxon>Streptophyta</taxon>
        <taxon>Embryophyta</taxon>
        <taxon>Tracheophyta</taxon>
        <taxon>Spermatophyta</taxon>
        <taxon>Magnoliopsida</taxon>
        <taxon>Liliopsida</taxon>
        <taxon>Poales</taxon>
        <taxon>Poaceae</taxon>
        <taxon>PACMAD clade</taxon>
        <taxon>Panicoideae</taxon>
        <taxon>Andropogonodae</taxon>
        <taxon>Andropogoneae</taxon>
        <taxon>Tripsacinae</taxon>
        <taxon>Zea</taxon>
    </lineage>
</organism>
<dbReference type="GO" id="GO:0005737">
    <property type="term" value="C:cytoplasm"/>
    <property type="evidence" value="ECO:0000318"/>
    <property type="project" value="GO_Central"/>
</dbReference>
<feature type="compositionally biased region" description="Pro residues" evidence="5">
    <location>
        <begin position="131"/>
        <end position="140"/>
    </location>
</feature>
<feature type="compositionally biased region" description="Gly residues" evidence="5">
    <location>
        <begin position="104"/>
        <end position="113"/>
    </location>
</feature>
<dbReference type="InterPro" id="IPR001313">
    <property type="entry name" value="Pumilio_RNA-bd_rpt"/>
</dbReference>
<accession>A0A804RA54</accession>